<proteinExistence type="predicted"/>
<evidence type="ECO:0000313" key="2">
    <source>
        <dbReference type="Proteomes" id="UP000499080"/>
    </source>
</evidence>
<gene>
    <name evidence="1" type="ORF">AVEN_5450_1</name>
</gene>
<dbReference type="AlphaFoldDB" id="A0A4Y2DYK1"/>
<reference evidence="1 2" key="1">
    <citation type="journal article" date="2019" name="Sci. Rep.">
        <title>Orb-weaving spider Araneus ventricosus genome elucidates the spidroin gene catalogue.</title>
        <authorList>
            <person name="Kono N."/>
            <person name="Nakamura H."/>
            <person name="Ohtoshi R."/>
            <person name="Moran D.A.P."/>
            <person name="Shinohara A."/>
            <person name="Yoshida Y."/>
            <person name="Fujiwara M."/>
            <person name="Mori M."/>
            <person name="Tomita M."/>
            <person name="Arakawa K."/>
        </authorList>
    </citation>
    <scope>NUCLEOTIDE SEQUENCE [LARGE SCALE GENOMIC DNA]</scope>
</reference>
<dbReference type="EMBL" id="BGPR01000454">
    <property type="protein sequence ID" value="GBM21129.1"/>
    <property type="molecule type" value="Genomic_DNA"/>
</dbReference>
<organism evidence="1 2">
    <name type="scientific">Araneus ventricosus</name>
    <name type="common">Orbweaver spider</name>
    <name type="synonym">Epeira ventricosa</name>
    <dbReference type="NCBI Taxonomy" id="182803"/>
    <lineage>
        <taxon>Eukaryota</taxon>
        <taxon>Metazoa</taxon>
        <taxon>Ecdysozoa</taxon>
        <taxon>Arthropoda</taxon>
        <taxon>Chelicerata</taxon>
        <taxon>Arachnida</taxon>
        <taxon>Araneae</taxon>
        <taxon>Araneomorphae</taxon>
        <taxon>Entelegynae</taxon>
        <taxon>Araneoidea</taxon>
        <taxon>Araneidae</taxon>
        <taxon>Araneus</taxon>
    </lineage>
</organism>
<dbReference type="Proteomes" id="UP000499080">
    <property type="component" value="Unassembled WGS sequence"/>
</dbReference>
<comment type="caution">
    <text evidence="1">The sequence shown here is derived from an EMBL/GenBank/DDBJ whole genome shotgun (WGS) entry which is preliminary data.</text>
</comment>
<keyword evidence="2" id="KW-1185">Reference proteome</keyword>
<accession>A0A4Y2DYK1</accession>
<sequence>MSKRRKGLVFNPLRTAACSTLLSSWHVIVILKGLTTLRVGTCRDALCCTSFGNDKHPSTLAIAGRSKGEVPRRSSFLKGVQQRASRHALRFECVKKTEFDHSILNGNLKQIVVSIWIRRFGFAPEDLCLKQKSFVVDCKRV</sequence>
<name>A0A4Y2DYK1_ARAVE</name>
<evidence type="ECO:0000313" key="1">
    <source>
        <dbReference type="EMBL" id="GBM21129.1"/>
    </source>
</evidence>
<protein>
    <submittedName>
        <fullName evidence="1">Uncharacterized protein</fullName>
    </submittedName>
</protein>